<feature type="transmembrane region" description="Helical" evidence="8">
    <location>
        <begin position="169"/>
        <end position="189"/>
    </location>
</feature>
<evidence type="ECO:0000256" key="2">
    <source>
        <dbReference type="ARBA" id="ARBA00007104"/>
    </source>
</evidence>
<accession>A0ABD2L5S2</accession>
<dbReference type="InterPro" id="IPR019734">
    <property type="entry name" value="TPR_rpt"/>
</dbReference>
<dbReference type="EMBL" id="JBICBT010000549">
    <property type="protein sequence ID" value="KAL3110095.1"/>
    <property type="molecule type" value="Genomic_DNA"/>
</dbReference>
<reference evidence="10 11" key="1">
    <citation type="submission" date="2024-10" db="EMBL/GenBank/DDBJ databases">
        <authorList>
            <person name="Kim D."/>
        </authorList>
    </citation>
    <scope>NUCLEOTIDE SEQUENCE [LARGE SCALE GENOMIC DNA]</scope>
    <source>
        <strain evidence="10">BH-2024</strain>
    </source>
</reference>
<dbReference type="Gene3D" id="1.25.40.10">
    <property type="entry name" value="Tetratricopeptide repeat domain"/>
    <property type="match status" value="1"/>
</dbReference>
<dbReference type="PROSITE" id="PS50866">
    <property type="entry name" value="GOLD"/>
    <property type="match status" value="1"/>
</dbReference>
<dbReference type="InterPro" id="IPR011990">
    <property type="entry name" value="TPR-like_helical_dom_sf"/>
</dbReference>
<sequence length="353" mass="40675">MTVVVEARRVDCVYETIVSPKYQSFEIVYQVVEGGDLDITFSMKSPKGFMVANDQRKSDGTYRIALEEPQHGRGDYALCFDNTFSYTSSKRIFFEIFLLDNDGNYLNDFDRKAIQRKDGLLEEHLEVFNRVTTKVKNNLNEIERIQAQFRAIETRDRSIMETAFERVNFWSVVHLFCLLFAAAVQVFLLRSFFLDESLRQIDACRLKEEANECFRRKLFNKAVLLYTRAIDIDPSSSVLWSNRAQAYLNLHRPEKAYMDACGALKREANNSKALFRRALALNRMGLKGRAREDANRCAKLVGGGDSGLKELLNTLRDENDASLIDLTVFHRPEALQSQRLLNKKAIILCKEKC</sequence>
<dbReference type="InterPro" id="IPR009038">
    <property type="entry name" value="GOLD_dom"/>
</dbReference>
<proteinExistence type="inferred from homology"/>
<dbReference type="SMART" id="SM01190">
    <property type="entry name" value="EMP24_GP25L"/>
    <property type="match status" value="1"/>
</dbReference>
<keyword evidence="4" id="KW-0732">Signal</keyword>
<dbReference type="Proteomes" id="UP001620626">
    <property type="component" value="Unassembled WGS sequence"/>
</dbReference>
<evidence type="ECO:0000313" key="10">
    <source>
        <dbReference type="EMBL" id="KAL3110095.1"/>
    </source>
</evidence>
<comment type="similarity">
    <text evidence="2">Belongs to the EMP24/GP25L family.</text>
</comment>
<dbReference type="GO" id="GO:0016020">
    <property type="term" value="C:membrane"/>
    <property type="evidence" value="ECO:0007669"/>
    <property type="project" value="UniProtKB-SubCell"/>
</dbReference>
<organism evidence="10 11">
    <name type="scientific">Heterodera trifolii</name>
    <dbReference type="NCBI Taxonomy" id="157864"/>
    <lineage>
        <taxon>Eukaryota</taxon>
        <taxon>Metazoa</taxon>
        <taxon>Ecdysozoa</taxon>
        <taxon>Nematoda</taxon>
        <taxon>Chromadorea</taxon>
        <taxon>Rhabditida</taxon>
        <taxon>Tylenchina</taxon>
        <taxon>Tylenchomorpha</taxon>
        <taxon>Tylenchoidea</taxon>
        <taxon>Heteroderidae</taxon>
        <taxon>Heteroderinae</taxon>
        <taxon>Heterodera</taxon>
    </lineage>
</organism>
<dbReference type="InterPro" id="IPR015720">
    <property type="entry name" value="Emp24-like"/>
</dbReference>
<keyword evidence="11" id="KW-1185">Reference proteome</keyword>
<keyword evidence="5 8" id="KW-1133">Transmembrane helix</keyword>
<dbReference type="PANTHER" id="PTHR22811">
    <property type="entry name" value="TRANSMEMBRANE EMP24 DOMAIN-CONTAINING PROTEIN"/>
    <property type="match status" value="1"/>
</dbReference>
<dbReference type="SUPFAM" id="SSF48452">
    <property type="entry name" value="TPR-like"/>
    <property type="match status" value="1"/>
</dbReference>
<evidence type="ECO:0000256" key="8">
    <source>
        <dbReference type="SAM" id="Phobius"/>
    </source>
</evidence>
<dbReference type="Pfam" id="PF01105">
    <property type="entry name" value="EMP24_GP25L"/>
    <property type="match status" value="1"/>
</dbReference>
<evidence type="ECO:0000256" key="6">
    <source>
        <dbReference type="ARBA" id="ARBA00023136"/>
    </source>
</evidence>
<protein>
    <recommendedName>
        <fullName evidence="9">GOLD domain-containing protein</fullName>
    </recommendedName>
</protein>
<evidence type="ECO:0000256" key="3">
    <source>
        <dbReference type="ARBA" id="ARBA00022692"/>
    </source>
</evidence>
<dbReference type="SUPFAM" id="SSF101576">
    <property type="entry name" value="Supernatant protein factor (SPF), C-terminal domain"/>
    <property type="match status" value="1"/>
</dbReference>
<evidence type="ECO:0000256" key="5">
    <source>
        <dbReference type="ARBA" id="ARBA00022989"/>
    </source>
</evidence>
<dbReference type="GO" id="GO:0012505">
    <property type="term" value="C:endomembrane system"/>
    <property type="evidence" value="ECO:0007669"/>
    <property type="project" value="UniProtKB-SubCell"/>
</dbReference>
<name>A0ABD2L5S2_9BILA</name>
<feature type="domain" description="GOLD" evidence="9">
    <location>
        <begin position="10"/>
        <end position="98"/>
    </location>
</feature>
<dbReference type="SMART" id="SM00028">
    <property type="entry name" value="TPR"/>
    <property type="match status" value="3"/>
</dbReference>
<keyword evidence="3 8" id="KW-0812">Transmembrane</keyword>
<dbReference type="Pfam" id="PF13431">
    <property type="entry name" value="TPR_17"/>
    <property type="match status" value="1"/>
</dbReference>
<evidence type="ECO:0000256" key="7">
    <source>
        <dbReference type="ARBA" id="ARBA00037847"/>
    </source>
</evidence>
<evidence type="ECO:0000256" key="1">
    <source>
        <dbReference type="ARBA" id="ARBA00004479"/>
    </source>
</evidence>
<keyword evidence="6 8" id="KW-0472">Membrane</keyword>
<gene>
    <name evidence="10" type="ORF">niasHT_015698</name>
</gene>
<evidence type="ECO:0000313" key="11">
    <source>
        <dbReference type="Proteomes" id="UP001620626"/>
    </source>
</evidence>
<comment type="subcellular location">
    <subcellularLocation>
        <location evidence="7">Endomembrane system</location>
        <topology evidence="7">Single-pass membrane protein</topology>
    </subcellularLocation>
    <subcellularLocation>
        <location evidence="1">Membrane</location>
        <topology evidence="1">Single-pass type I membrane protein</topology>
    </subcellularLocation>
</comment>
<dbReference type="InterPro" id="IPR036598">
    <property type="entry name" value="GOLD_dom_sf"/>
</dbReference>
<evidence type="ECO:0000259" key="9">
    <source>
        <dbReference type="PROSITE" id="PS50866"/>
    </source>
</evidence>
<comment type="caution">
    <text evidence="10">The sequence shown here is derived from an EMBL/GenBank/DDBJ whole genome shotgun (WGS) entry which is preliminary data.</text>
</comment>
<dbReference type="AlphaFoldDB" id="A0ABD2L5S2"/>
<evidence type="ECO:0000256" key="4">
    <source>
        <dbReference type="ARBA" id="ARBA00022729"/>
    </source>
</evidence>